<comment type="similarity">
    <text evidence="1">Belongs to the SRR1 family.</text>
</comment>
<comment type="caution">
    <text evidence="3">The sequence shown here is derived from an EMBL/GenBank/DDBJ whole genome shotgun (WGS) entry which is preliminary data.</text>
</comment>
<evidence type="ECO:0000313" key="4">
    <source>
        <dbReference type="Proteomes" id="UP001311799"/>
    </source>
</evidence>
<dbReference type="InterPro" id="IPR040044">
    <property type="entry name" value="SRR1L"/>
</dbReference>
<accession>A0AAV9XTY5</accession>
<gene>
    <name evidence="3" type="ORF">RS030_71056</name>
</gene>
<evidence type="ECO:0000259" key="2">
    <source>
        <dbReference type="Pfam" id="PF07985"/>
    </source>
</evidence>
<dbReference type="InterPro" id="IPR012942">
    <property type="entry name" value="SRR1-like"/>
</dbReference>
<dbReference type="PANTHER" id="PTHR28626:SF3">
    <property type="entry name" value="SRR1-LIKE PROTEIN"/>
    <property type="match status" value="1"/>
</dbReference>
<dbReference type="Pfam" id="PF07985">
    <property type="entry name" value="SRR1"/>
    <property type="match status" value="1"/>
</dbReference>
<dbReference type="EMBL" id="JAWDEY010000035">
    <property type="protein sequence ID" value="KAK6588092.1"/>
    <property type="molecule type" value="Genomic_DNA"/>
</dbReference>
<dbReference type="PANTHER" id="PTHR28626">
    <property type="entry name" value="SRR1-LIKE PROTEIN"/>
    <property type="match status" value="1"/>
</dbReference>
<organism evidence="3 4">
    <name type="scientific">Cryptosporidium xiaoi</name>
    <dbReference type="NCBI Taxonomy" id="659607"/>
    <lineage>
        <taxon>Eukaryota</taxon>
        <taxon>Sar</taxon>
        <taxon>Alveolata</taxon>
        <taxon>Apicomplexa</taxon>
        <taxon>Conoidasida</taxon>
        <taxon>Coccidia</taxon>
        <taxon>Eucoccidiorida</taxon>
        <taxon>Eimeriorina</taxon>
        <taxon>Cryptosporidiidae</taxon>
        <taxon>Cryptosporidium</taxon>
    </lineage>
</organism>
<dbReference type="GO" id="GO:0005737">
    <property type="term" value="C:cytoplasm"/>
    <property type="evidence" value="ECO:0007669"/>
    <property type="project" value="TreeGrafter"/>
</dbReference>
<sequence length="286" mass="33168">MKSGTDKYEDVSDSCSLSEIDDSNSAKETNKLILALKADILTRKELLVKSEFWDYIRDCLKKHIYMEWGCLNSRPEKNMILNGTHFTNNIVLFVIGLGSLEERRESNLSSLFQLAATLALNDDINIESIYFCDPAFTFVDNYLIFELFMKYQTHIEIFTGSDLSIPLNTVISQFKNNIYGRNRKLNFLFFMPHCDRCVFGMLLHYFSFGTGKDVYIKDNTKIIVWGNNLNTFKTDSHKNFNKKCGYCNLLLSSLKKTSFKNEYANEKYNSAFNYTFSDLTIYNLPV</sequence>
<name>A0AAV9XTY5_9CRYT</name>
<evidence type="ECO:0000256" key="1">
    <source>
        <dbReference type="ARBA" id="ARBA00009856"/>
    </source>
</evidence>
<dbReference type="GO" id="GO:0005634">
    <property type="term" value="C:nucleus"/>
    <property type="evidence" value="ECO:0007669"/>
    <property type="project" value="TreeGrafter"/>
</dbReference>
<dbReference type="Proteomes" id="UP001311799">
    <property type="component" value="Unassembled WGS sequence"/>
</dbReference>
<protein>
    <recommendedName>
        <fullName evidence="2">SRR1-like domain-containing protein</fullName>
    </recommendedName>
</protein>
<evidence type="ECO:0000313" key="3">
    <source>
        <dbReference type="EMBL" id="KAK6588092.1"/>
    </source>
</evidence>
<feature type="domain" description="SRR1-like" evidence="2">
    <location>
        <begin position="93"/>
        <end position="282"/>
    </location>
</feature>
<dbReference type="AlphaFoldDB" id="A0AAV9XTY5"/>
<proteinExistence type="inferred from homology"/>
<reference evidence="3 4" key="1">
    <citation type="submission" date="2023-10" db="EMBL/GenBank/DDBJ databases">
        <title>Comparative genomics analysis reveals potential genetic determinants of host preference in Cryptosporidium xiaoi.</title>
        <authorList>
            <person name="Xiao L."/>
            <person name="Li J."/>
        </authorList>
    </citation>
    <scope>NUCLEOTIDE SEQUENCE [LARGE SCALE GENOMIC DNA]</scope>
    <source>
        <strain evidence="3 4">52996</strain>
    </source>
</reference>
<keyword evidence="4" id="KW-1185">Reference proteome</keyword>